<keyword evidence="6 15" id="KW-0812">Transmembrane</keyword>
<dbReference type="InterPro" id="IPR032675">
    <property type="entry name" value="LRR_dom_sf"/>
</dbReference>
<evidence type="ECO:0000256" key="11">
    <source>
        <dbReference type="ARBA" id="ARBA00023136"/>
    </source>
</evidence>
<evidence type="ECO:0000256" key="13">
    <source>
        <dbReference type="ARBA" id="ARBA00023180"/>
    </source>
</evidence>
<dbReference type="PANTHER" id="PTHR47926">
    <property type="entry name" value="PENTATRICOPEPTIDE REPEAT-CONTAINING PROTEIN"/>
    <property type="match status" value="1"/>
</dbReference>
<dbReference type="InterPro" id="IPR011990">
    <property type="entry name" value="TPR-like_helical_dom_sf"/>
</dbReference>
<dbReference type="InterPro" id="IPR013210">
    <property type="entry name" value="LRR_N_plant-typ"/>
</dbReference>
<keyword evidence="5" id="KW-0433">Leucine-rich repeat</keyword>
<dbReference type="InterPro" id="IPR046960">
    <property type="entry name" value="PPR_At4g14850-like_plant"/>
</dbReference>
<feature type="repeat" description="PPR" evidence="14">
    <location>
        <begin position="187"/>
        <end position="221"/>
    </location>
</feature>
<dbReference type="FunFam" id="3.80.10.10:FF:000129">
    <property type="entry name" value="Leucine-rich repeat receptor-like kinase"/>
    <property type="match status" value="1"/>
</dbReference>
<evidence type="ECO:0000256" key="10">
    <source>
        <dbReference type="ARBA" id="ARBA00022989"/>
    </source>
</evidence>
<dbReference type="PANTHER" id="PTHR47926:SF356">
    <property type="entry name" value="(WILD MALAYSIAN BANANA) HYPOTHETICAL PROTEIN"/>
    <property type="match status" value="1"/>
</dbReference>
<keyword evidence="12" id="KW-0675">Receptor</keyword>
<dbReference type="InterPro" id="IPR046848">
    <property type="entry name" value="E_motif"/>
</dbReference>
<dbReference type="Proteomes" id="UP000604825">
    <property type="component" value="Unassembled WGS sequence"/>
</dbReference>
<dbReference type="Pfam" id="PF20431">
    <property type="entry name" value="E_motif"/>
    <property type="match status" value="1"/>
</dbReference>
<evidence type="ECO:0000256" key="15">
    <source>
        <dbReference type="SAM" id="Phobius"/>
    </source>
</evidence>
<dbReference type="FunFam" id="1.25.40.10:FF:000981">
    <property type="entry name" value="Pentatricopeptide repeat-containing protein mitochondrial"/>
    <property type="match status" value="1"/>
</dbReference>
<dbReference type="GO" id="GO:0009451">
    <property type="term" value="P:RNA modification"/>
    <property type="evidence" value="ECO:0007669"/>
    <property type="project" value="InterPro"/>
</dbReference>
<proteinExistence type="inferred from homology"/>
<dbReference type="GO" id="GO:0099402">
    <property type="term" value="P:plant organ development"/>
    <property type="evidence" value="ECO:0007669"/>
    <property type="project" value="UniProtKB-ARBA"/>
</dbReference>
<evidence type="ECO:0000256" key="2">
    <source>
        <dbReference type="ARBA" id="ARBA00004236"/>
    </source>
</evidence>
<sequence>MSLRLGFQSLEPALAAAAEALFGTRSPPRAVLRRARALHALLVVSSLPSAPRPPTFLANQLLALYCRLSAVPDALALLRSTPCASVVSYNTVLSALSRTPRHAPDAFGLFRGLHASGLRPTAPSLCAVLRAAGALRDGHAGAAAHAQAAALGFLASDVVPTALLQMYSGCGSPRDANQVFDEMMTPDVVAWNCVMHCNVRYGYLDRALGKFCRMVSTGLAPTESTLSSVLSGCGRSGDLHHGRALHGWVVKSEELDPDLPLQNALLDMYCCCCDLGTAVCVFQRIETPDLVSWNTIIAGFSGVGDGWSAMQAFVQLKAVSSEWLAPDEYTFAAVVAAAAPLPAMCSGKPLHAGVIKVGLEGSVFVANTLLNMYFTNEDPGSAQILFDSVMVKDVIMWTEMVAGHSALGEGELSLKYFIGMLQVGHKVDNFSLSSALNSTADLAGLKQGEMLHAQVVKSGYEGNICVSGSLVDMYAKNGTLRGVYSVFCTIQKPDLKCWNSMIGGYGNHGDSEMAFKLFGDMIRSGLQPDHVTYISLLSACSHCGLVEKGKLYWFCMINDGIVPGFKHYTSMVSLLSRAGLLEEAVDLINKSPSAKRYPELWRILLSSCVTFKDLSIGVHAAEQALEQDPDDLSTHILLSNLYASIGKWDSVSEIRRRIRGLMIEKEPGLSWIEIKKMELFALLRVLWGKITREDIRIYFAKVLWTWISAKMERVYIVGYCCFFLLRHWELFEELHIHLSPEMGGNYCFVHVLVASVLLHVHGASDQPLNQTCDPADLEALLAFSKGLNKNSDGLVGWGPNNTFCCSWTGVSCNLGRVVRLDLSNKSLNGCISSSIAPLNSLVGINLSRNSLRGQVPMELGQLTELHVLDLSMNLFSGWFPASEDGFPAIEVVNISFNSFDGPHPVFPTTVNLTVLDISSNTFSGSINSSALCPAPVEVLRFSGNGFSGEVLCGLSRCKALVEVSLDRNNLTGNLPNDLYTLSKLRRLSLHENQFTGNLGYALGKLSQLVLLDLSTNRFSGSIPDVFGGMRMLESINLAFNRFNDELPPSLSRCPILRVINLRNNLLASSASPSDNGVSSCALSLARPVLATSVRAFVLDAFTGPGKPGARLAMAALTTSSASTFSHNDCLDVSPSSSTAPSLLHHHLGTPSCARGLCGYLNFGILDYYVDHGYPTHGIFDYGYSPLALGLPRHWQKGMLDYICGNNLTGGIPPGIALCTELRALNLARNDLVGEIPETFKDLRSLSYLALGGNGFRNLSSALQNLQHLPNLTTLVLTRNFRGGETMPANGINRFKSMQVFVLANCLLTGTIPPWLQCLENLNLLDISWNKLNGNIPPWLGKLNNLFYIDLSNNSFCGELPMSFTQMRSLISTNGLSEKSPTEDLPLFIKKNSTGAGLQYNQISSFPPSLILSSNLLAGPILSGFGHLVKLHVLDLSWNNISGPIPYELSGMSSLEVLNLAHNNLNGSIPSSLTKLNFLSKFDVSYNNLSGAIPTGGQFSTFSNEDFAGNSGLCPLWNSCYQSLQSEDEPQHHDMYTSIQITHIMVEVGFFGGLLMVWSVLYFARPWRSAYFSLIDRFFDMPCIWTVQNVTNLRIKRRNEVHP</sequence>
<evidence type="ECO:0000256" key="5">
    <source>
        <dbReference type="ARBA" id="ARBA00022614"/>
    </source>
</evidence>
<dbReference type="SUPFAM" id="SSF52058">
    <property type="entry name" value="L domain-like"/>
    <property type="match status" value="2"/>
</dbReference>
<reference evidence="17" key="1">
    <citation type="submission" date="2020-10" db="EMBL/GenBank/DDBJ databases">
        <authorList>
            <person name="Han B."/>
            <person name="Lu T."/>
            <person name="Zhao Q."/>
            <person name="Huang X."/>
            <person name="Zhao Y."/>
        </authorList>
    </citation>
    <scope>NUCLEOTIDE SEQUENCE</scope>
</reference>
<keyword evidence="13" id="KW-0325">Glycoprotein</keyword>
<evidence type="ECO:0000313" key="18">
    <source>
        <dbReference type="Proteomes" id="UP000604825"/>
    </source>
</evidence>
<dbReference type="NCBIfam" id="TIGR00756">
    <property type="entry name" value="PPR"/>
    <property type="match status" value="1"/>
</dbReference>
<feature type="repeat" description="PPR" evidence="14">
    <location>
        <begin position="85"/>
        <end position="120"/>
    </location>
</feature>
<keyword evidence="7" id="KW-0732">Signal</keyword>
<comment type="similarity">
    <text evidence="3">Belongs to the RLP family.</text>
</comment>
<evidence type="ECO:0000313" key="17">
    <source>
        <dbReference type="EMBL" id="CAD6259114.1"/>
    </source>
</evidence>
<accession>A0A811QIT3</accession>
<evidence type="ECO:0000256" key="6">
    <source>
        <dbReference type="ARBA" id="ARBA00022692"/>
    </source>
</evidence>
<dbReference type="SMART" id="SM00369">
    <property type="entry name" value="LRR_TYP"/>
    <property type="match status" value="8"/>
</dbReference>
<evidence type="ECO:0000259" key="16">
    <source>
        <dbReference type="Pfam" id="PF08263"/>
    </source>
</evidence>
<keyword evidence="8" id="KW-0677">Repeat</keyword>
<feature type="transmembrane region" description="Helical" evidence="15">
    <location>
        <begin position="1543"/>
        <end position="1563"/>
    </location>
</feature>
<evidence type="ECO:0000256" key="12">
    <source>
        <dbReference type="ARBA" id="ARBA00023170"/>
    </source>
</evidence>
<dbReference type="GO" id="GO:0003723">
    <property type="term" value="F:RNA binding"/>
    <property type="evidence" value="ECO:0007669"/>
    <property type="project" value="InterPro"/>
</dbReference>
<evidence type="ECO:0000256" key="8">
    <source>
        <dbReference type="ARBA" id="ARBA00022737"/>
    </source>
</evidence>
<dbReference type="FunFam" id="3.80.10.10:FF:000213">
    <property type="entry name" value="Tyrosine-sulfated glycopeptide receptor 1"/>
    <property type="match status" value="1"/>
</dbReference>
<dbReference type="OrthoDB" id="676979at2759"/>
<feature type="domain" description="Leucine-rich repeat-containing N-terminal plant-type" evidence="16">
    <location>
        <begin position="774"/>
        <end position="813"/>
    </location>
</feature>
<evidence type="ECO:0000256" key="3">
    <source>
        <dbReference type="ARBA" id="ARBA00009592"/>
    </source>
</evidence>
<dbReference type="GO" id="GO:0005886">
    <property type="term" value="C:plasma membrane"/>
    <property type="evidence" value="ECO:0007669"/>
    <property type="project" value="UniProtKB-SubCell"/>
</dbReference>
<organism evidence="17 18">
    <name type="scientific">Miscanthus lutarioriparius</name>
    <dbReference type="NCBI Taxonomy" id="422564"/>
    <lineage>
        <taxon>Eukaryota</taxon>
        <taxon>Viridiplantae</taxon>
        <taxon>Streptophyta</taxon>
        <taxon>Embryophyta</taxon>
        <taxon>Tracheophyta</taxon>
        <taxon>Spermatophyta</taxon>
        <taxon>Magnoliopsida</taxon>
        <taxon>Liliopsida</taxon>
        <taxon>Poales</taxon>
        <taxon>Poaceae</taxon>
        <taxon>PACMAD clade</taxon>
        <taxon>Panicoideae</taxon>
        <taxon>Andropogonodae</taxon>
        <taxon>Andropogoneae</taxon>
        <taxon>Saccharinae</taxon>
        <taxon>Miscanthus</taxon>
    </lineage>
</organism>
<dbReference type="InterPro" id="IPR003591">
    <property type="entry name" value="Leu-rich_rpt_typical-subtyp"/>
</dbReference>
<evidence type="ECO:0000256" key="7">
    <source>
        <dbReference type="ARBA" id="ARBA00022729"/>
    </source>
</evidence>
<comment type="caution">
    <text evidence="17">The sequence shown here is derived from an EMBL/GenBank/DDBJ whole genome shotgun (WGS) entry which is preliminary data.</text>
</comment>
<protein>
    <recommendedName>
        <fullName evidence="16">Leucine-rich repeat-containing N-terminal plant-type domain-containing protein</fullName>
    </recommendedName>
</protein>
<name>A0A811QIT3_9POAL</name>
<keyword evidence="10 15" id="KW-1133">Transmembrane helix</keyword>
<feature type="repeat" description="PPR" evidence="14">
    <location>
        <begin position="529"/>
        <end position="563"/>
    </location>
</feature>
<comment type="subcellular location">
    <subcellularLocation>
        <location evidence="2">Cell membrane</location>
    </subcellularLocation>
    <subcellularLocation>
        <location evidence="1">Membrane</location>
        <topology evidence="1">Single-pass membrane protein</topology>
    </subcellularLocation>
</comment>
<keyword evidence="18" id="KW-1185">Reference proteome</keyword>
<feature type="repeat" description="PPR" evidence="14">
    <location>
        <begin position="494"/>
        <end position="528"/>
    </location>
</feature>
<keyword evidence="4" id="KW-1003">Cell membrane</keyword>
<dbReference type="Gene3D" id="1.25.40.10">
    <property type="entry name" value="Tetratricopeptide repeat domain"/>
    <property type="match status" value="6"/>
</dbReference>
<gene>
    <name evidence="17" type="ORF">NCGR_LOCUS42555</name>
</gene>
<dbReference type="FunFam" id="3.80.10.10:FF:000041">
    <property type="entry name" value="LRR receptor-like serine/threonine-protein kinase ERECTA"/>
    <property type="match status" value="1"/>
</dbReference>
<evidence type="ECO:0000256" key="9">
    <source>
        <dbReference type="ARBA" id="ARBA00022946"/>
    </source>
</evidence>
<dbReference type="PROSITE" id="PS51375">
    <property type="entry name" value="PPR"/>
    <property type="match status" value="4"/>
</dbReference>
<dbReference type="Gene3D" id="3.80.10.10">
    <property type="entry name" value="Ribonuclease Inhibitor"/>
    <property type="match status" value="3"/>
</dbReference>
<dbReference type="Pfam" id="PF00560">
    <property type="entry name" value="LRR_1"/>
    <property type="match status" value="4"/>
</dbReference>
<dbReference type="InterPro" id="IPR001611">
    <property type="entry name" value="Leu-rich_rpt"/>
</dbReference>
<dbReference type="Pfam" id="PF08263">
    <property type="entry name" value="LRRNT_2"/>
    <property type="match status" value="1"/>
</dbReference>
<dbReference type="Pfam" id="PF13041">
    <property type="entry name" value="PPR_2"/>
    <property type="match status" value="2"/>
</dbReference>
<dbReference type="Pfam" id="PF13855">
    <property type="entry name" value="LRR_8"/>
    <property type="match status" value="1"/>
</dbReference>
<dbReference type="EMBL" id="CAJGYO010000011">
    <property type="protein sequence ID" value="CAD6259114.1"/>
    <property type="molecule type" value="Genomic_DNA"/>
</dbReference>
<dbReference type="InterPro" id="IPR002885">
    <property type="entry name" value="PPR_rpt"/>
</dbReference>
<keyword evidence="11 15" id="KW-0472">Membrane</keyword>
<evidence type="ECO:0000256" key="1">
    <source>
        <dbReference type="ARBA" id="ARBA00004167"/>
    </source>
</evidence>
<dbReference type="Pfam" id="PF01535">
    <property type="entry name" value="PPR"/>
    <property type="match status" value="2"/>
</dbReference>
<evidence type="ECO:0000256" key="14">
    <source>
        <dbReference type="PROSITE-ProRule" id="PRU00708"/>
    </source>
</evidence>
<evidence type="ECO:0000256" key="4">
    <source>
        <dbReference type="ARBA" id="ARBA00022475"/>
    </source>
</evidence>
<keyword evidence="9" id="KW-0809">Transit peptide</keyword>
<dbReference type="FunFam" id="1.25.40.10:FF:000694">
    <property type="entry name" value="Pentatricopeptide repeat-containing protein At3g50420"/>
    <property type="match status" value="1"/>
</dbReference>
<dbReference type="FunFam" id="1.25.40.10:FF:000158">
    <property type="entry name" value="pentatricopeptide repeat-containing protein At2g33680"/>
    <property type="match status" value="1"/>
</dbReference>